<dbReference type="AlphaFoldDB" id="A0A645BS89"/>
<proteinExistence type="predicted"/>
<name>A0A645BS89_9ZZZZ</name>
<protein>
    <submittedName>
        <fullName evidence="2">Uncharacterized protein</fullName>
    </submittedName>
</protein>
<evidence type="ECO:0000313" key="2">
    <source>
        <dbReference type="EMBL" id="MPM68097.1"/>
    </source>
</evidence>
<gene>
    <name evidence="2" type="ORF">SDC9_115028</name>
</gene>
<feature type="compositionally biased region" description="Basic residues" evidence="1">
    <location>
        <begin position="25"/>
        <end position="34"/>
    </location>
</feature>
<sequence>MLPEPPDEVVLFFHDVLGRQEQYHHHTRSRKGRQHAFQDNGDGRRAFPLFRQYNGGQCQDGKADIEDQVLRPAQLFDDSPAGTGDKIAVIEYQVDVCRKGDHQEEGGIQAGEPGAFEA</sequence>
<comment type="caution">
    <text evidence="2">The sequence shown here is derived from an EMBL/GenBank/DDBJ whole genome shotgun (WGS) entry which is preliminary data.</text>
</comment>
<organism evidence="2">
    <name type="scientific">bioreactor metagenome</name>
    <dbReference type="NCBI Taxonomy" id="1076179"/>
    <lineage>
        <taxon>unclassified sequences</taxon>
        <taxon>metagenomes</taxon>
        <taxon>ecological metagenomes</taxon>
    </lineage>
</organism>
<reference evidence="2" key="1">
    <citation type="submission" date="2019-08" db="EMBL/GenBank/DDBJ databases">
        <authorList>
            <person name="Kucharzyk K."/>
            <person name="Murdoch R.W."/>
            <person name="Higgins S."/>
            <person name="Loffler F."/>
        </authorList>
    </citation>
    <scope>NUCLEOTIDE SEQUENCE</scope>
</reference>
<dbReference type="EMBL" id="VSSQ01022058">
    <property type="protein sequence ID" value="MPM68097.1"/>
    <property type="molecule type" value="Genomic_DNA"/>
</dbReference>
<feature type="region of interest" description="Disordered" evidence="1">
    <location>
        <begin position="23"/>
        <end position="48"/>
    </location>
</feature>
<accession>A0A645BS89</accession>
<evidence type="ECO:0000256" key="1">
    <source>
        <dbReference type="SAM" id="MobiDB-lite"/>
    </source>
</evidence>